<reference evidence="1" key="1">
    <citation type="submission" date="2019-07" db="EMBL/GenBank/DDBJ databases">
        <title>Genomic Encyclopedia of Type Strains, Phase IV (KMG-IV): sequencing the most valuable type-strain genomes for metagenomic binning, comparative biology and taxonomic classification.</title>
        <authorList>
            <person name="Goeker M."/>
        </authorList>
    </citation>
    <scope>NUCLEOTIDE SEQUENCE</scope>
    <source>
        <strain evidence="1">DSM 44596</strain>
    </source>
</reference>
<organism evidence="1">
    <name type="scientific">Nocardia globerula</name>
    <dbReference type="NCBI Taxonomy" id="1818"/>
    <lineage>
        <taxon>Bacteria</taxon>
        <taxon>Bacillati</taxon>
        <taxon>Actinomycetota</taxon>
        <taxon>Actinomycetes</taxon>
        <taxon>Mycobacteriales</taxon>
        <taxon>Nocardiaceae</taxon>
        <taxon>Nocardia</taxon>
    </lineage>
</organism>
<dbReference type="Gene3D" id="3.20.180.10">
    <property type="entry name" value="PNP-oxidase-like"/>
    <property type="match status" value="1"/>
</dbReference>
<dbReference type="SUPFAM" id="SSF50475">
    <property type="entry name" value="FMN-binding split barrel"/>
    <property type="match status" value="1"/>
</dbReference>
<dbReference type="InterPro" id="IPR019595">
    <property type="entry name" value="DUF2470"/>
</dbReference>
<accession>A0A652YP32</accession>
<dbReference type="InterPro" id="IPR037119">
    <property type="entry name" value="Haem_oxidase_HugZ-like_sf"/>
</dbReference>
<comment type="caution">
    <text evidence="1">The sequence shown here is derived from an EMBL/GenBank/DDBJ whole genome shotgun (WGS) entry which is preliminary data.</text>
</comment>
<proteinExistence type="predicted"/>
<dbReference type="Pfam" id="PF10615">
    <property type="entry name" value="DUF2470"/>
    <property type="match status" value="1"/>
</dbReference>
<gene>
    <name evidence="1" type="ORF">FNL38_104242</name>
</gene>
<evidence type="ECO:0000313" key="1">
    <source>
        <dbReference type="EMBL" id="TYQ03873.1"/>
    </source>
</evidence>
<sequence>MATKTSTGPSTAERVRSACARAQDAVLAIEGSEPTVTSVHHLRSNGDIVVAVPSGSAATALAWSAGNGGLPAVLELTDHAPLALREPVRSLVWLRGTLHAVPDYESRVLADDVAAEHPHPALLDLGHTSVLLRLSLASAVVADSSGAEPVAVEDLLAAHPDPFCEMETAWLQHLDEDHSDLVDMLTRKLPSYLRTGRVRPLGIDRYGLRLRVEDHTGDRDVWMPFANPVDDAISLSRAIRILVGCPFLNGLRPGGSHVTGGAANG</sequence>
<dbReference type="AlphaFoldDB" id="A0A652YP32"/>
<dbReference type="EMBL" id="VNIQ01000004">
    <property type="protein sequence ID" value="TYQ03873.1"/>
    <property type="molecule type" value="Genomic_DNA"/>
</dbReference>
<protein>
    <submittedName>
        <fullName evidence="1">Uncharacterized protein DUF2470</fullName>
    </submittedName>
</protein>
<name>A0A652YP32_NOCGL</name>